<organism evidence="1 2">
    <name type="scientific">Aliikangiella coralliicola</name>
    <dbReference type="NCBI Taxonomy" id="2592383"/>
    <lineage>
        <taxon>Bacteria</taxon>
        <taxon>Pseudomonadati</taxon>
        <taxon>Pseudomonadota</taxon>
        <taxon>Gammaproteobacteria</taxon>
        <taxon>Oceanospirillales</taxon>
        <taxon>Pleioneaceae</taxon>
        <taxon>Aliikangiella</taxon>
    </lineage>
</organism>
<protein>
    <submittedName>
        <fullName evidence="1">Uncharacterized protein</fullName>
    </submittedName>
</protein>
<dbReference type="RefSeq" id="WP_142933320.1">
    <property type="nucleotide sequence ID" value="NZ_ML660169.1"/>
</dbReference>
<accession>A0A545U5U2</accession>
<proteinExistence type="predicted"/>
<evidence type="ECO:0000313" key="2">
    <source>
        <dbReference type="Proteomes" id="UP000315439"/>
    </source>
</evidence>
<gene>
    <name evidence="1" type="ORF">FLL46_20815</name>
</gene>
<evidence type="ECO:0000313" key="1">
    <source>
        <dbReference type="EMBL" id="TQV84844.1"/>
    </source>
</evidence>
<dbReference type="Proteomes" id="UP000315439">
    <property type="component" value="Unassembled WGS sequence"/>
</dbReference>
<comment type="caution">
    <text evidence="1">The sequence shown here is derived from an EMBL/GenBank/DDBJ whole genome shotgun (WGS) entry which is preliminary data.</text>
</comment>
<name>A0A545U5U2_9GAMM</name>
<dbReference type="EMBL" id="VIKS01000013">
    <property type="protein sequence ID" value="TQV84844.1"/>
    <property type="molecule type" value="Genomic_DNA"/>
</dbReference>
<dbReference type="AlphaFoldDB" id="A0A545U5U2"/>
<keyword evidence="2" id="KW-1185">Reference proteome</keyword>
<reference evidence="1 2" key="1">
    <citation type="submission" date="2019-07" db="EMBL/GenBank/DDBJ databases">
        <title>Draft genome for Aliikangiella sp. M105.</title>
        <authorList>
            <person name="Wang G."/>
        </authorList>
    </citation>
    <scope>NUCLEOTIDE SEQUENCE [LARGE SCALE GENOMIC DNA]</scope>
    <source>
        <strain evidence="1 2">M105</strain>
    </source>
</reference>
<dbReference type="OrthoDB" id="9553750at2"/>
<sequence>MKIISCNYIKVVTRLVFLFPAFIFTMPAFSGSGSAIIPHLNARDSGGDNRVNCYISISNISNKTVSVAVTFYNAAGLIAGDSDDSPSAGHISASFDFSNYDDTHTDKSVTFDLAAHKTVQINLKSDSNGSYTTLRGYGTISWSASDVNGVALISHVNIDDFWRNSTKQSRGNYTVEVNNSLPF</sequence>